<evidence type="ECO:0000259" key="2">
    <source>
        <dbReference type="Pfam" id="PF07670"/>
    </source>
</evidence>
<name>A0AAP5H2T5_PAEAM</name>
<evidence type="ECO:0000313" key="3">
    <source>
        <dbReference type="EMBL" id="MDR6724842.1"/>
    </source>
</evidence>
<feature type="transmembrane region" description="Helical" evidence="1">
    <location>
        <begin position="343"/>
        <end position="364"/>
    </location>
</feature>
<reference evidence="3" key="1">
    <citation type="submission" date="2023-07" db="EMBL/GenBank/DDBJ databases">
        <title>Sorghum-associated microbial communities from plants grown in Nebraska, USA.</title>
        <authorList>
            <person name="Schachtman D."/>
        </authorList>
    </citation>
    <scope>NUCLEOTIDE SEQUENCE</scope>
    <source>
        <strain evidence="3">BE80</strain>
    </source>
</reference>
<keyword evidence="1" id="KW-0812">Transmembrane</keyword>
<feature type="transmembrane region" description="Helical" evidence="1">
    <location>
        <begin position="51"/>
        <end position="75"/>
    </location>
</feature>
<organism evidence="3 4">
    <name type="scientific">Paenibacillus amylolyticus</name>
    <dbReference type="NCBI Taxonomy" id="1451"/>
    <lineage>
        <taxon>Bacteria</taxon>
        <taxon>Bacillati</taxon>
        <taxon>Bacillota</taxon>
        <taxon>Bacilli</taxon>
        <taxon>Bacillales</taxon>
        <taxon>Paenibacillaceae</taxon>
        <taxon>Paenibacillus</taxon>
    </lineage>
</organism>
<dbReference type="Pfam" id="PF07670">
    <property type="entry name" value="Gate"/>
    <property type="match status" value="1"/>
</dbReference>
<feature type="transmembrane region" description="Helical" evidence="1">
    <location>
        <begin position="389"/>
        <end position="417"/>
    </location>
</feature>
<sequence length="424" mass="45971">MSALGKLQKLTHVMFILAILALCMLMILFPAETWQAGVRGLAIWWDVLFPSLFPFLVLSELLIGFGIVHFLGTLLNPLMRPIFRVPGSGGFVFAVSCASGYPTGAKLTAQLWEQKLVTREEGERLVAFTTSSDPIFMIGAVSVGFFHNVAIAPVLVASHYAAAFIVGLLMRFHGKGTDHSNKHSISESKVYPSHPNNIRKNKLKLAIESMHQARMADGRAFGELLRQAISSSLRLIIIVGGLVVFFSVIMELLVQTGWLGVLYHWTELGLVHAGLPPALSQSLVGGLFEVTLGAKEAGAAGASIPLMYKAAAAAFVLSWGGLSVHAQIMSILSNTPMRYGPFLLARVIHALIAPILVLLLWAPIMGTMDSPAFAPNIPNFTPFIYTPHWGTIVVTGLVTLGIVVFLLLICSLIISLFSNRHVKR</sequence>
<keyword evidence="1" id="KW-1133">Transmembrane helix</keyword>
<dbReference type="InterPro" id="IPR014226">
    <property type="entry name" value="Spore_IM_YlbJ"/>
</dbReference>
<protein>
    <submittedName>
        <fullName evidence="3">Sporulation integral membrane protein YlbJ</fullName>
    </submittedName>
</protein>
<dbReference type="AlphaFoldDB" id="A0AAP5H2T5"/>
<feature type="domain" description="Nucleoside transporter/FeoB GTPase Gate" evidence="2">
    <location>
        <begin position="48"/>
        <end position="120"/>
    </location>
</feature>
<accession>A0AAP5H2T5</accession>
<dbReference type="NCBIfam" id="TIGR02871">
    <property type="entry name" value="spore_ylbJ"/>
    <property type="match status" value="1"/>
</dbReference>
<evidence type="ECO:0000256" key="1">
    <source>
        <dbReference type="SAM" id="Phobius"/>
    </source>
</evidence>
<proteinExistence type="predicted"/>
<dbReference type="RefSeq" id="WP_310141570.1">
    <property type="nucleotide sequence ID" value="NZ_JAVDTR010000009.1"/>
</dbReference>
<dbReference type="InterPro" id="IPR011642">
    <property type="entry name" value="Gate_dom"/>
</dbReference>
<keyword evidence="1" id="KW-0472">Membrane</keyword>
<dbReference type="EMBL" id="JAVDTR010000009">
    <property type="protein sequence ID" value="MDR6724842.1"/>
    <property type="molecule type" value="Genomic_DNA"/>
</dbReference>
<dbReference type="Proteomes" id="UP001254832">
    <property type="component" value="Unassembled WGS sequence"/>
</dbReference>
<feature type="transmembrane region" description="Helical" evidence="1">
    <location>
        <begin position="310"/>
        <end position="331"/>
    </location>
</feature>
<evidence type="ECO:0000313" key="4">
    <source>
        <dbReference type="Proteomes" id="UP001254832"/>
    </source>
</evidence>
<feature type="transmembrane region" description="Helical" evidence="1">
    <location>
        <begin position="151"/>
        <end position="172"/>
    </location>
</feature>
<comment type="caution">
    <text evidence="3">The sequence shown here is derived from an EMBL/GenBank/DDBJ whole genome shotgun (WGS) entry which is preliminary data.</text>
</comment>
<feature type="transmembrane region" description="Helical" evidence="1">
    <location>
        <begin position="235"/>
        <end position="254"/>
    </location>
</feature>
<feature type="transmembrane region" description="Helical" evidence="1">
    <location>
        <begin position="12"/>
        <end position="31"/>
    </location>
</feature>
<gene>
    <name evidence="3" type="ORF">J2W91_003328</name>
</gene>